<evidence type="ECO:0008006" key="4">
    <source>
        <dbReference type="Google" id="ProtNLM"/>
    </source>
</evidence>
<dbReference type="SUPFAM" id="SSF51045">
    <property type="entry name" value="WW domain"/>
    <property type="match status" value="1"/>
</dbReference>
<dbReference type="PANTHER" id="PTHR14791:SF29">
    <property type="entry name" value="PROTEIN KIBRA"/>
    <property type="match status" value="1"/>
</dbReference>
<keyword evidence="3" id="KW-1185">Reference proteome</keyword>
<protein>
    <recommendedName>
        <fullName evidence="4">WW domain-containing protein</fullName>
    </recommendedName>
</protein>
<feature type="compositionally biased region" description="Basic and acidic residues" evidence="1">
    <location>
        <begin position="158"/>
        <end position="168"/>
    </location>
</feature>
<organism evidence="2 3">
    <name type="scientific">Linum trigynum</name>
    <dbReference type="NCBI Taxonomy" id="586398"/>
    <lineage>
        <taxon>Eukaryota</taxon>
        <taxon>Viridiplantae</taxon>
        <taxon>Streptophyta</taxon>
        <taxon>Embryophyta</taxon>
        <taxon>Tracheophyta</taxon>
        <taxon>Spermatophyta</taxon>
        <taxon>Magnoliopsida</taxon>
        <taxon>eudicotyledons</taxon>
        <taxon>Gunneridae</taxon>
        <taxon>Pentapetalae</taxon>
        <taxon>rosids</taxon>
        <taxon>fabids</taxon>
        <taxon>Malpighiales</taxon>
        <taxon>Linaceae</taxon>
        <taxon>Linum</taxon>
    </lineage>
</organism>
<dbReference type="AlphaFoldDB" id="A0AAV2EC48"/>
<evidence type="ECO:0000313" key="2">
    <source>
        <dbReference type="EMBL" id="CAL1383531.1"/>
    </source>
</evidence>
<name>A0AAV2EC48_9ROSI</name>
<dbReference type="PANTHER" id="PTHR14791">
    <property type="entry name" value="BOMB/KIRA PROTEINS"/>
    <property type="match status" value="1"/>
</dbReference>
<dbReference type="Proteomes" id="UP001497516">
    <property type="component" value="Chromosome 4"/>
</dbReference>
<dbReference type="InterPro" id="IPR051105">
    <property type="entry name" value="WWC/KIBRA_Hippo_Reg"/>
</dbReference>
<feature type="region of interest" description="Disordered" evidence="1">
    <location>
        <begin position="20"/>
        <end position="76"/>
    </location>
</feature>
<dbReference type="EMBL" id="OZ034817">
    <property type="protein sequence ID" value="CAL1383531.1"/>
    <property type="molecule type" value="Genomic_DNA"/>
</dbReference>
<proteinExistence type="predicted"/>
<dbReference type="InterPro" id="IPR036020">
    <property type="entry name" value="WW_dom_sf"/>
</dbReference>
<dbReference type="Gene3D" id="2.20.70.10">
    <property type="match status" value="1"/>
</dbReference>
<gene>
    <name evidence="2" type="ORF">LTRI10_LOCUS24797</name>
</gene>
<evidence type="ECO:0000256" key="1">
    <source>
        <dbReference type="SAM" id="MobiDB-lite"/>
    </source>
</evidence>
<evidence type="ECO:0000313" key="3">
    <source>
        <dbReference type="Proteomes" id="UP001497516"/>
    </source>
</evidence>
<feature type="compositionally biased region" description="Low complexity" evidence="1">
    <location>
        <begin position="52"/>
        <end position="75"/>
    </location>
</feature>
<reference evidence="2 3" key="1">
    <citation type="submission" date="2024-04" db="EMBL/GenBank/DDBJ databases">
        <authorList>
            <person name="Fracassetti M."/>
        </authorList>
    </citation>
    <scope>NUCLEOTIDE SEQUENCE [LARGE SCALE GENOMIC DNA]</scope>
</reference>
<feature type="region of interest" description="Disordered" evidence="1">
    <location>
        <begin position="114"/>
        <end position="168"/>
    </location>
</feature>
<sequence>MTAPNMAAITASLERSFQNCSLNHHHHAAADTERSSSSDETDAPDHHRRHQQQQQQQRQNPHLPPLHSSSSSNNNYDAAIELNSDVSLPYHWEQCLDLKTGEIYYINWRNGMRANEDPRITPQEYMNGDYYYSDDDDEDDDDDGSSSCDSDESSPCTSRDHYNNNSKVEKEGNNNVLVVAGCKRCLMYFMVPKQVEDCPKCCGHLLHFDRSDSNGSP</sequence>
<accession>A0AAV2EC48</accession>
<feature type="compositionally biased region" description="Acidic residues" evidence="1">
    <location>
        <begin position="132"/>
        <end position="152"/>
    </location>
</feature>
<feature type="compositionally biased region" description="Basic and acidic residues" evidence="1">
    <location>
        <begin position="28"/>
        <end position="37"/>
    </location>
</feature>